<keyword evidence="2" id="KW-1185">Reference proteome</keyword>
<protein>
    <submittedName>
        <fullName evidence="1">Uncharacterized protein</fullName>
    </submittedName>
</protein>
<proteinExistence type="predicted"/>
<accession>A0ABP0Z8P3</accession>
<reference evidence="1 2" key="1">
    <citation type="submission" date="2024-03" db="EMBL/GenBank/DDBJ databases">
        <authorList>
            <person name="Gkanogiannis A."/>
            <person name="Becerra Lopez-Lavalle L."/>
        </authorList>
    </citation>
    <scope>NUCLEOTIDE SEQUENCE [LARGE SCALE GENOMIC DNA]</scope>
</reference>
<organism evidence="1 2">
    <name type="scientific">Citrullus colocynthis</name>
    <name type="common">colocynth</name>
    <dbReference type="NCBI Taxonomy" id="252529"/>
    <lineage>
        <taxon>Eukaryota</taxon>
        <taxon>Viridiplantae</taxon>
        <taxon>Streptophyta</taxon>
        <taxon>Embryophyta</taxon>
        <taxon>Tracheophyta</taxon>
        <taxon>Spermatophyta</taxon>
        <taxon>Magnoliopsida</taxon>
        <taxon>eudicotyledons</taxon>
        <taxon>Gunneridae</taxon>
        <taxon>Pentapetalae</taxon>
        <taxon>rosids</taxon>
        <taxon>fabids</taxon>
        <taxon>Cucurbitales</taxon>
        <taxon>Cucurbitaceae</taxon>
        <taxon>Benincaseae</taxon>
        <taxon>Citrullus</taxon>
    </lineage>
</organism>
<evidence type="ECO:0000313" key="2">
    <source>
        <dbReference type="Proteomes" id="UP001642487"/>
    </source>
</evidence>
<sequence length="129" mass="14532">MNYRSCYSCGKLKANLSEKKGIDREKHPALFIIFDISAFNVYGQEIDMQFLDGKAPWRNIKQVIDGMGTLSLGNAICLLSVLSSQTGAFHPLIRRTNASYVIPHALSPLPLHTLKSEFHLHQQQQDLHP</sequence>
<name>A0ABP0Z8P3_9ROSI</name>
<dbReference type="Proteomes" id="UP001642487">
    <property type="component" value="Chromosome 8"/>
</dbReference>
<evidence type="ECO:0000313" key="1">
    <source>
        <dbReference type="EMBL" id="CAK9328452.1"/>
    </source>
</evidence>
<gene>
    <name evidence="1" type="ORF">CITCOLO1_LOCUS20870</name>
</gene>
<dbReference type="EMBL" id="OZ021742">
    <property type="protein sequence ID" value="CAK9328452.1"/>
    <property type="molecule type" value="Genomic_DNA"/>
</dbReference>